<accession>A0A561B7B9</accession>
<evidence type="ECO:0000313" key="2">
    <source>
        <dbReference type="EMBL" id="TWD74841.1"/>
    </source>
</evidence>
<keyword evidence="3" id="KW-1185">Reference proteome</keyword>
<dbReference type="AlphaFoldDB" id="A0A561B7B9"/>
<feature type="transmembrane region" description="Helical" evidence="1">
    <location>
        <begin position="6"/>
        <end position="27"/>
    </location>
</feature>
<proteinExistence type="predicted"/>
<dbReference type="OrthoDB" id="3830699at2"/>
<dbReference type="InterPro" id="IPR009732">
    <property type="entry name" value="DUF1304"/>
</dbReference>
<keyword evidence="1" id="KW-0812">Transmembrane</keyword>
<protein>
    <submittedName>
        <fullName evidence="2">Uncharacterized protein DUF1304</fullName>
    </submittedName>
</protein>
<reference evidence="2 3" key="1">
    <citation type="submission" date="2019-06" db="EMBL/GenBank/DDBJ databases">
        <title>Sequencing the genomes of 1000 actinobacteria strains.</title>
        <authorList>
            <person name="Klenk H.-P."/>
        </authorList>
    </citation>
    <scope>NUCLEOTIDE SEQUENCE [LARGE SCALE GENOMIC DNA]</scope>
    <source>
        <strain evidence="2 3">DSM 24683</strain>
    </source>
</reference>
<keyword evidence="1" id="KW-0472">Membrane</keyword>
<dbReference type="Proteomes" id="UP000318380">
    <property type="component" value="Unassembled WGS sequence"/>
</dbReference>
<dbReference type="RefSeq" id="WP_145813615.1">
    <property type="nucleotide sequence ID" value="NZ_VIVK01000002.1"/>
</dbReference>
<comment type="caution">
    <text evidence="2">The sequence shown here is derived from an EMBL/GenBank/DDBJ whole genome shotgun (WGS) entry which is preliminary data.</text>
</comment>
<keyword evidence="1" id="KW-1133">Transmembrane helix</keyword>
<dbReference type="EMBL" id="VIVK01000002">
    <property type="protein sequence ID" value="TWD74841.1"/>
    <property type="molecule type" value="Genomic_DNA"/>
</dbReference>
<feature type="transmembrane region" description="Helical" evidence="1">
    <location>
        <begin position="48"/>
        <end position="72"/>
    </location>
</feature>
<gene>
    <name evidence="2" type="ORF">FB561_6275</name>
</gene>
<evidence type="ECO:0000313" key="3">
    <source>
        <dbReference type="Proteomes" id="UP000318380"/>
    </source>
</evidence>
<sequence length="124" mass="13623">MGTTEQVLAIVIGLILVAVCVLELFFYDRPQFFPLFLIRSEDKDAVRLWRISIAFYNLTTAVALFVGAYLLGTSSSDAGTALIVFTACQHVFLAIVMLITQPKLWLNSVMEASPNLLLLGVALV</sequence>
<dbReference type="Pfam" id="PF06993">
    <property type="entry name" value="DUF1304"/>
    <property type="match status" value="1"/>
</dbReference>
<evidence type="ECO:0000256" key="1">
    <source>
        <dbReference type="SAM" id="Phobius"/>
    </source>
</evidence>
<feature type="transmembrane region" description="Helical" evidence="1">
    <location>
        <begin position="78"/>
        <end position="100"/>
    </location>
</feature>
<name>A0A561B7B9_9ACTN</name>
<organism evidence="2 3">
    <name type="scientific">Kribbella amoyensis</name>
    <dbReference type="NCBI Taxonomy" id="996641"/>
    <lineage>
        <taxon>Bacteria</taxon>
        <taxon>Bacillati</taxon>
        <taxon>Actinomycetota</taxon>
        <taxon>Actinomycetes</taxon>
        <taxon>Propionibacteriales</taxon>
        <taxon>Kribbellaceae</taxon>
        <taxon>Kribbella</taxon>
    </lineage>
</organism>